<dbReference type="InterPro" id="IPR032710">
    <property type="entry name" value="NTF2-like_dom_sf"/>
</dbReference>
<dbReference type="RefSeq" id="WP_273948271.1">
    <property type="nucleotide sequence ID" value="NZ_JAQSIP010000001.1"/>
</dbReference>
<dbReference type="Gene3D" id="3.10.450.50">
    <property type="match status" value="1"/>
</dbReference>
<dbReference type="SUPFAM" id="SSF54427">
    <property type="entry name" value="NTF2-like"/>
    <property type="match status" value="1"/>
</dbReference>
<dbReference type="InterPro" id="IPR037401">
    <property type="entry name" value="SnoaL-like"/>
</dbReference>
<evidence type="ECO:0000256" key="1">
    <source>
        <dbReference type="SAM" id="MobiDB-lite"/>
    </source>
</evidence>
<evidence type="ECO:0000313" key="3">
    <source>
        <dbReference type="EMBL" id="MDD0837285.1"/>
    </source>
</evidence>
<comment type="caution">
    <text evidence="3">The sequence shown here is derived from an EMBL/GenBank/DDBJ whole genome shotgun (WGS) entry which is preliminary data.</text>
</comment>
<keyword evidence="4" id="KW-1185">Reference proteome</keyword>
<reference evidence="3 4" key="1">
    <citation type="submission" date="2023-02" db="EMBL/GenBank/DDBJ databases">
        <title>Bacterial whole genomic sequence of Curvibacter sp. HBC61.</title>
        <authorList>
            <person name="Le V."/>
            <person name="Ko S.-R."/>
            <person name="Ahn C.-Y."/>
            <person name="Oh H.-M."/>
        </authorList>
    </citation>
    <scope>NUCLEOTIDE SEQUENCE [LARGE SCALE GENOMIC DNA]</scope>
    <source>
        <strain evidence="3 4">HBC61</strain>
    </source>
</reference>
<name>A0ABT5MTC7_9BURK</name>
<feature type="compositionally biased region" description="Low complexity" evidence="1">
    <location>
        <begin position="11"/>
        <end position="20"/>
    </location>
</feature>
<accession>A0ABT5MTC7</accession>
<gene>
    <name evidence="3" type="ORF">PSQ40_01750</name>
</gene>
<sequence>MSSPPSPPSLPSASSASSASIPPPEPLTASEATRRAVRQYFELVKARRPGAELAALFSPTLLWDIPRNSLAIPWSGPVHNREQVADFIDQHRLRAQPKRFALHQILCEGRQAIATGELETVIKATGVLMRVDFAFHFTVEDGLITQLKIYESTYPLDEPAP</sequence>
<dbReference type="EMBL" id="JAQSIP010000001">
    <property type="protein sequence ID" value="MDD0837285.1"/>
    <property type="molecule type" value="Genomic_DNA"/>
</dbReference>
<dbReference type="Proteomes" id="UP001528673">
    <property type="component" value="Unassembled WGS sequence"/>
</dbReference>
<protein>
    <submittedName>
        <fullName evidence="3">Nuclear transport factor 2 family protein</fullName>
    </submittedName>
</protein>
<feature type="compositionally biased region" description="Pro residues" evidence="1">
    <location>
        <begin position="1"/>
        <end position="10"/>
    </location>
</feature>
<dbReference type="Pfam" id="PF12680">
    <property type="entry name" value="SnoaL_2"/>
    <property type="match status" value="1"/>
</dbReference>
<feature type="region of interest" description="Disordered" evidence="1">
    <location>
        <begin position="1"/>
        <end position="31"/>
    </location>
</feature>
<feature type="domain" description="SnoaL-like" evidence="2">
    <location>
        <begin position="37"/>
        <end position="146"/>
    </location>
</feature>
<proteinExistence type="predicted"/>
<evidence type="ECO:0000259" key="2">
    <source>
        <dbReference type="Pfam" id="PF12680"/>
    </source>
</evidence>
<evidence type="ECO:0000313" key="4">
    <source>
        <dbReference type="Proteomes" id="UP001528673"/>
    </source>
</evidence>
<organism evidence="3 4">
    <name type="scientific">Curvibacter cyanobacteriorum</name>
    <dbReference type="NCBI Taxonomy" id="3026422"/>
    <lineage>
        <taxon>Bacteria</taxon>
        <taxon>Pseudomonadati</taxon>
        <taxon>Pseudomonadota</taxon>
        <taxon>Betaproteobacteria</taxon>
        <taxon>Burkholderiales</taxon>
        <taxon>Comamonadaceae</taxon>
        <taxon>Curvibacter</taxon>
    </lineage>
</organism>